<dbReference type="RefSeq" id="WP_252426999.1">
    <property type="nucleotide sequence ID" value="NZ_JAMWMR010000023.1"/>
</dbReference>
<evidence type="ECO:0000313" key="3">
    <source>
        <dbReference type="Proteomes" id="UP001523219"/>
    </source>
</evidence>
<dbReference type="InterPro" id="IPR002637">
    <property type="entry name" value="RdgB/HAM1"/>
</dbReference>
<proteinExistence type="predicted"/>
<name>A0ABT0ZIZ3_9ACTN</name>
<keyword evidence="3" id="KW-1185">Reference proteome</keyword>
<protein>
    <submittedName>
        <fullName evidence="2">Uncharacterized protein</fullName>
    </submittedName>
</protein>
<dbReference type="Gene3D" id="3.90.950.10">
    <property type="match status" value="1"/>
</dbReference>
<evidence type="ECO:0000256" key="1">
    <source>
        <dbReference type="ARBA" id="ARBA00022801"/>
    </source>
</evidence>
<reference evidence="2 3" key="1">
    <citation type="submission" date="2022-05" db="EMBL/GenBank/DDBJ databases">
        <title>Streptomyces sp. nov. RY43-2 isolated from soil of a peat swamp forest.</title>
        <authorList>
            <person name="Kanchanasin P."/>
            <person name="Tanasupawat S."/>
            <person name="Phongsopitanun W."/>
        </authorList>
    </citation>
    <scope>NUCLEOTIDE SEQUENCE [LARGE SCALE GENOMIC DNA]</scope>
    <source>
        <strain evidence="2 3">RY43-2</strain>
    </source>
</reference>
<gene>
    <name evidence="2" type="ORF">NGF19_22675</name>
</gene>
<dbReference type="SUPFAM" id="SSF52972">
    <property type="entry name" value="ITPase-like"/>
    <property type="match status" value="1"/>
</dbReference>
<dbReference type="Proteomes" id="UP001523219">
    <property type="component" value="Unassembled WGS sequence"/>
</dbReference>
<keyword evidence="1" id="KW-0378">Hydrolase</keyword>
<dbReference type="InterPro" id="IPR029001">
    <property type="entry name" value="ITPase-like_fam"/>
</dbReference>
<dbReference type="EMBL" id="JAMWMR010000023">
    <property type="protein sequence ID" value="MCN9243558.1"/>
    <property type="molecule type" value="Genomic_DNA"/>
</dbReference>
<comment type="caution">
    <text evidence="2">The sequence shown here is derived from an EMBL/GenBank/DDBJ whole genome shotgun (WGS) entry which is preliminary data.</text>
</comment>
<sequence length="221" mass="23120">MGRLQVPASDVDAGYFATHLEVQLGTVECLDLAHHRAERALHGSLRELGGLLLSVCLADQPEVLLLSHAAHGGGAGSEVQRAADQRPEVLHGDGGEVLGIQEGALGEARGELRVGLAGHLADLTAKRTCRFASAAVYADAEGALHTFANDARKPGNVAQAPDRGNGQPSWSDLWSIFVPNGAATTLAALPEDEQNRVFAGKEFGRRGPGRVVGAVSLTSRR</sequence>
<accession>A0ABT0ZIZ3</accession>
<evidence type="ECO:0000313" key="2">
    <source>
        <dbReference type="EMBL" id="MCN9243558.1"/>
    </source>
</evidence>
<dbReference type="Pfam" id="PF01725">
    <property type="entry name" value="Ham1p_like"/>
    <property type="match status" value="1"/>
</dbReference>
<organism evidence="2 3">
    <name type="scientific">Streptomyces macrolidinus</name>
    <dbReference type="NCBI Taxonomy" id="2952607"/>
    <lineage>
        <taxon>Bacteria</taxon>
        <taxon>Bacillati</taxon>
        <taxon>Actinomycetota</taxon>
        <taxon>Actinomycetes</taxon>
        <taxon>Kitasatosporales</taxon>
        <taxon>Streptomycetaceae</taxon>
        <taxon>Streptomyces</taxon>
    </lineage>
</organism>